<organism evidence="2 3">
    <name type="scientific">Romanomermis culicivorax</name>
    <name type="common">Nematode worm</name>
    <dbReference type="NCBI Taxonomy" id="13658"/>
    <lineage>
        <taxon>Eukaryota</taxon>
        <taxon>Metazoa</taxon>
        <taxon>Ecdysozoa</taxon>
        <taxon>Nematoda</taxon>
        <taxon>Enoplea</taxon>
        <taxon>Dorylaimia</taxon>
        <taxon>Mermithida</taxon>
        <taxon>Mermithoidea</taxon>
        <taxon>Mermithidae</taxon>
        <taxon>Romanomermis</taxon>
    </lineage>
</organism>
<name>A0A915ICQ5_ROMCU</name>
<keyword evidence="2" id="KW-1185">Reference proteome</keyword>
<accession>A0A915ICQ5</accession>
<dbReference type="AlphaFoldDB" id="A0A915ICQ5"/>
<dbReference type="Proteomes" id="UP000887565">
    <property type="component" value="Unplaced"/>
</dbReference>
<reference evidence="3" key="1">
    <citation type="submission" date="2022-11" db="UniProtKB">
        <authorList>
            <consortium name="WormBaseParasite"/>
        </authorList>
    </citation>
    <scope>IDENTIFICATION</scope>
</reference>
<feature type="region of interest" description="Disordered" evidence="1">
    <location>
        <begin position="1"/>
        <end position="26"/>
    </location>
</feature>
<proteinExistence type="predicted"/>
<dbReference type="WBParaSite" id="nRc.2.0.1.t11969-RA">
    <property type="protein sequence ID" value="nRc.2.0.1.t11969-RA"/>
    <property type="gene ID" value="nRc.2.0.1.g11969"/>
</dbReference>
<evidence type="ECO:0000313" key="2">
    <source>
        <dbReference type="Proteomes" id="UP000887565"/>
    </source>
</evidence>
<evidence type="ECO:0000256" key="1">
    <source>
        <dbReference type="SAM" id="MobiDB-lite"/>
    </source>
</evidence>
<protein>
    <submittedName>
        <fullName evidence="3">Uncharacterized protein</fullName>
    </submittedName>
</protein>
<evidence type="ECO:0000313" key="3">
    <source>
        <dbReference type="WBParaSite" id="nRc.2.0.1.t11969-RA"/>
    </source>
</evidence>
<feature type="compositionally biased region" description="Polar residues" evidence="1">
    <location>
        <begin position="1"/>
        <end position="16"/>
    </location>
</feature>
<sequence>MSDISSQRNQEKNSAASHGKVPNTLKQHKKCKLSLTLHTTSVSCEACFACYIFSDTDISLLSGEMRMRFGQN</sequence>